<proteinExistence type="predicted"/>
<dbReference type="AlphaFoldDB" id="A0A8T1PAC8"/>
<organism evidence="1 2">
    <name type="scientific">Carya illinoinensis</name>
    <name type="common">Pecan</name>
    <dbReference type="NCBI Taxonomy" id="32201"/>
    <lineage>
        <taxon>Eukaryota</taxon>
        <taxon>Viridiplantae</taxon>
        <taxon>Streptophyta</taxon>
        <taxon>Embryophyta</taxon>
        <taxon>Tracheophyta</taxon>
        <taxon>Spermatophyta</taxon>
        <taxon>Magnoliopsida</taxon>
        <taxon>eudicotyledons</taxon>
        <taxon>Gunneridae</taxon>
        <taxon>Pentapetalae</taxon>
        <taxon>rosids</taxon>
        <taxon>fabids</taxon>
        <taxon>Fagales</taxon>
        <taxon>Juglandaceae</taxon>
        <taxon>Carya</taxon>
    </lineage>
</organism>
<comment type="caution">
    <text evidence="1">The sequence shown here is derived from an EMBL/GenBank/DDBJ whole genome shotgun (WGS) entry which is preliminary data.</text>
</comment>
<sequence>MLSTLSVSLSLSRVCADSEALSFCGRLSYRWNFRIY</sequence>
<name>A0A8T1PAC8_CARIL</name>
<dbReference type="Proteomes" id="UP000811609">
    <property type="component" value="Chromosome 9"/>
</dbReference>
<protein>
    <submittedName>
        <fullName evidence="1">Uncharacterized protein</fullName>
    </submittedName>
</protein>
<evidence type="ECO:0000313" key="2">
    <source>
        <dbReference type="Proteomes" id="UP000811609"/>
    </source>
</evidence>
<dbReference type="EMBL" id="CM031817">
    <property type="protein sequence ID" value="KAG6641596.1"/>
    <property type="molecule type" value="Genomic_DNA"/>
</dbReference>
<reference evidence="1" key="1">
    <citation type="submission" date="2020-12" db="EMBL/GenBank/DDBJ databases">
        <title>WGS assembly of Carya illinoinensis cv. Pawnee.</title>
        <authorList>
            <person name="Platts A."/>
            <person name="Shu S."/>
            <person name="Wright S."/>
            <person name="Barry K."/>
            <person name="Edger P."/>
            <person name="Pires J.C."/>
            <person name="Schmutz J."/>
        </authorList>
    </citation>
    <scope>NUCLEOTIDE SEQUENCE</scope>
    <source>
        <tissue evidence="1">Leaf</tissue>
    </source>
</reference>
<evidence type="ECO:0000313" key="1">
    <source>
        <dbReference type="EMBL" id="KAG6641596.1"/>
    </source>
</evidence>
<gene>
    <name evidence="1" type="ORF">CIPAW_09G085300</name>
</gene>
<keyword evidence="2" id="KW-1185">Reference proteome</keyword>
<accession>A0A8T1PAC8</accession>